<evidence type="ECO:0000259" key="1">
    <source>
        <dbReference type="Pfam" id="PF17857"/>
    </source>
</evidence>
<dbReference type="Proteomes" id="UP000694888">
    <property type="component" value="Unplaced"/>
</dbReference>
<dbReference type="GeneID" id="101858903"/>
<dbReference type="Gene3D" id="1.20.920.30">
    <property type="match status" value="1"/>
</dbReference>
<evidence type="ECO:0000313" key="3">
    <source>
        <dbReference type="RefSeq" id="XP_012945205.1"/>
    </source>
</evidence>
<reference evidence="3" key="1">
    <citation type="submission" date="2025-08" db="UniProtKB">
        <authorList>
            <consortium name="RefSeq"/>
        </authorList>
    </citation>
    <scope>IDENTIFICATION</scope>
</reference>
<sequence length="156" mass="18355">MVGLGERRVTVYGRSRRERVIVYDRSRREKGKVIFFNLRDLSKCVQGMLQADPGVIRDRLQIFRLFVHETQRVFHDRLINSEDKMFFHQIMAEMASKHFGETVEPDSFVTSPVLFGNFIKMVFSVVSQACRSMVMWVRAMDLYAKVFRTVEPKRNA</sequence>
<proteinExistence type="predicted"/>
<gene>
    <name evidence="3" type="primary">LOC101858903</name>
</gene>
<protein>
    <submittedName>
        <fullName evidence="3">Dynein heavy chain 6, axonemal</fullName>
    </submittedName>
</protein>
<keyword evidence="2" id="KW-1185">Reference proteome</keyword>
<dbReference type="PANTHER" id="PTHR22878:SF68">
    <property type="entry name" value="DYNEIN HEAVY CHAIN 6, AXONEMAL-LIKE"/>
    <property type="match status" value="1"/>
</dbReference>
<dbReference type="InterPro" id="IPR041589">
    <property type="entry name" value="DNAH3_AAA_lid_1"/>
</dbReference>
<accession>A0ABM1ACR7</accession>
<dbReference type="RefSeq" id="XP_012945205.1">
    <property type="nucleotide sequence ID" value="XM_013089751.1"/>
</dbReference>
<feature type="domain" description="Dynein heavy chain 3 AAA+ lid" evidence="1">
    <location>
        <begin position="35"/>
        <end position="102"/>
    </location>
</feature>
<dbReference type="Pfam" id="PF17857">
    <property type="entry name" value="AAA_lid_1"/>
    <property type="match status" value="1"/>
</dbReference>
<organism evidence="2 3">
    <name type="scientific">Aplysia californica</name>
    <name type="common">California sea hare</name>
    <dbReference type="NCBI Taxonomy" id="6500"/>
    <lineage>
        <taxon>Eukaryota</taxon>
        <taxon>Metazoa</taxon>
        <taxon>Spiralia</taxon>
        <taxon>Lophotrochozoa</taxon>
        <taxon>Mollusca</taxon>
        <taxon>Gastropoda</taxon>
        <taxon>Heterobranchia</taxon>
        <taxon>Euthyneura</taxon>
        <taxon>Tectipleura</taxon>
        <taxon>Aplysiida</taxon>
        <taxon>Aplysioidea</taxon>
        <taxon>Aplysiidae</taxon>
        <taxon>Aplysia</taxon>
    </lineage>
</organism>
<evidence type="ECO:0000313" key="2">
    <source>
        <dbReference type="Proteomes" id="UP000694888"/>
    </source>
</evidence>
<name>A0ABM1ACR7_APLCA</name>
<dbReference type="PANTHER" id="PTHR22878">
    <property type="entry name" value="DYNEIN HEAVY CHAIN 6, AXONEMAL-LIKE-RELATED"/>
    <property type="match status" value="1"/>
</dbReference>
<dbReference type="InterPro" id="IPR026983">
    <property type="entry name" value="DHC"/>
</dbReference>